<evidence type="ECO:0000256" key="2">
    <source>
        <dbReference type="ARBA" id="ARBA00023125"/>
    </source>
</evidence>
<evidence type="ECO:0000259" key="5">
    <source>
        <dbReference type="PROSITE" id="PS51078"/>
    </source>
</evidence>
<dbReference type="Gene3D" id="3.30.450.40">
    <property type="match status" value="1"/>
</dbReference>
<dbReference type="Pfam" id="PF01614">
    <property type="entry name" value="IclR_C"/>
    <property type="match status" value="1"/>
</dbReference>
<reference evidence="6 7" key="2">
    <citation type="submission" date="2023-11" db="EMBL/GenBank/DDBJ databases">
        <authorList>
            <person name="Lara A.C."/>
            <person name="Chronakova A."/>
        </authorList>
    </citation>
    <scope>NUCLEOTIDE SEQUENCE [LARGE SCALE GENOMIC DNA]</scope>
    <source>
        <strain evidence="6 7">BCCO 10_0798</strain>
    </source>
</reference>
<dbReference type="InterPro" id="IPR050707">
    <property type="entry name" value="HTH_MetabolicPath_Reg"/>
</dbReference>
<feature type="domain" description="IclR-ED" evidence="5">
    <location>
        <begin position="67"/>
        <end position="248"/>
    </location>
</feature>
<keyword evidence="2" id="KW-0238">DNA-binding</keyword>
<evidence type="ECO:0000313" key="6">
    <source>
        <dbReference type="EMBL" id="MDX8054410.1"/>
    </source>
</evidence>
<dbReference type="InterPro" id="IPR014757">
    <property type="entry name" value="Tscrpt_reg_IclR_C"/>
</dbReference>
<keyword evidence="1" id="KW-0805">Transcription regulation</keyword>
<dbReference type="InterPro" id="IPR005471">
    <property type="entry name" value="Tscrpt_reg_IclR_N"/>
</dbReference>
<evidence type="ECO:0000313" key="7">
    <source>
        <dbReference type="Proteomes" id="UP001271792"/>
    </source>
</evidence>
<dbReference type="InterPro" id="IPR036390">
    <property type="entry name" value="WH_DNA-bd_sf"/>
</dbReference>
<evidence type="ECO:0000256" key="1">
    <source>
        <dbReference type="ARBA" id="ARBA00023015"/>
    </source>
</evidence>
<protein>
    <submittedName>
        <fullName evidence="6">IclR family transcriptional regulator</fullName>
    </submittedName>
</protein>
<dbReference type="PROSITE" id="PS51077">
    <property type="entry name" value="HTH_ICLR"/>
    <property type="match status" value="1"/>
</dbReference>
<feature type="domain" description="HTH iclR-type" evidence="4">
    <location>
        <begin position="13"/>
        <end position="73"/>
    </location>
</feature>
<dbReference type="Gene3D" id="1.10.10.10">
    <property type="entry name" value="Winged helix-like DNA-binding domain superfamily/Winged helix DNA-binding domain"/>
    <property type="match status" value="1"/>
</dbReference>
<dbReference type="InterPro" id="IPR029016">
    <property type="entry name" value="GAF-like_dom_sf"/>
</dbReference>
<dbReference type="PROSITE" id="PS51078">
    <property type="entry name" value="ICLR_ED"/>
    <property type="match status" value="1"/>
</dbReference>
<dbReference type="Proteomes" id="UP001271792">
    <property type="component" value="Unassembled WGS sequence"/>
</dbReference>
<dbReference type="Pfam" id="PF09339">
    <property type="entry name" value="HTH_IclR"/>
    <property type="match status" value="1"/>
</dbReference>
<evidence type="ECO:0000256" key="3">
    <source>
        <dbReference type="ARBA" id="ARBA00023163"/>
    </source>
</evidence>
<reference evidence="6 7" key="1">
    <citation type="submission" date="2023-11" db="EMBL/GenBank/DDBJ databases">
        <title>Lentzea sokolovensis, sp. nov., Lentzea kristufkii, sp. nov., and Lentzea miocenensis, sp. nov., rare actinobacteria from Sokolov Coal Basin, Miocene lacustrine sediment, Czech Republic.</title>
        <authorList>
            <person name="Lara A."/>
            <person name="Kotroba L."/>
            <person name="Nouioui I."/>
            <person name="Neumann-Schaal M."/>
            <person name="Mast Y."/>
            <person name="Chronakova A."/>
        </authorList>
    </citation>
    <scope>NUCLEOTIDE SEQUENCE [LARGE SCALE GENOMIC DNA]</scope>
    <source>
        <strain evidence="6 7">BCCO 10_0798</strain>
    </source>
</reference>
<sequence>MTAPAGHRDPDARRTAARVLTVLRALTASGGEASCAELGRMTGLPRSTTYRMLAHLREAGLAEIDRGRYRLGGRYLARLGVRPALGQAGRERLVGCLSDLHRATRQVAVLVVPRQCDAEVVDLVHDRRSIGLASALGDHFPLHATAAGKVLLAGGSGRPIPLPGFTPGTITTRPALSRELGLVRATGIAHERQEWQIGLFGVAAPVVGAAGTVVAAIAAMGHVSAFDPDFVGAAVRGASRFASRALSSRRVRD</sequence>
<dbReference type="PANTHER" id="PTHR30136:SF35">
    <property type="entry name" value="HTH-TYPE TRANSCRIPTIONAL REGULATOR RV1719"/>
    <property type="match status" value="1"/>
</dbReference>
<evidence type="ECO:0000259" key="4">
    <source>
        <dbReference type="PROSITE" id="PS51077"/>
    </source>
</evidence>
<proteinExistence type="predicted"/>
<organism evidence="6 7">
    <name type="scientific">Lentzea kristufekii</name>
    <dbReference type="NCBI Taxonomy" id="3095430"/>
    <lineage>
        <taxon>Bacteria</taxon>
        <taxon>Bacillati</taxon>
        <taxon>Actinomycetota</taxon>
        <taxon>Actinomycetes</taxon>
        <taxon>Pseudonocardiales</taxon>
        <taxon>Pseudonocardiaceae</taxon>
        <taxon>Lentzea</taxon>
    </lineage>
</organism>
<dbReference type="SUPFAM" id="SSF46785">
    <property type="entry name" value="Winged helix' DNA-binding domain"/>
    <property type="match status" value="1"/>
</dbReference>
<accession>A0ABU4U1J9</accession>
<dbReference type="SMART" id="SM00346">
    <property type="entry name" value="HTH_ICLR"/>
    <property type="match status" value="1"/>
</dbReference>
<keyword evidence="3" id="KW-0804">Transcription</keyword>
<dbReference type="InterPro" id="IPR036388">
    <property type="entry name" value="WH-like_DNA-bd_sf"/>
</dbReference>
<name>A0ABU4U1J9_9PSEU</name>
<dbReference type="EMBL" id="JAXAVV010000021">
    <property type="protein sequence ID" value="MDX8054410.1"/>
    <property type="molecule type" value="Genomic_DNA"/>
</dbReference>
<dbReference type="PANTHER" id="PTHR30136">
    <property type="entry name" value="HELIX-TURN-HELIX TRANSCRIPTIONAL REGULATOR, ICLR FAMILY"/>
    <property type="match status" value="1"/>
</dbReference>
<gene>
    <name evidence="6" type="ORF">SK571_34000</name>
</gene>
<comment type="caution">
    <text evidence="6">The sequence shown here is derived from an EMBL/GenBank/DDBJ whole genome shotgun (WGS) entry which is preliminary data.</text>
</comment>
<keyword evidence="7" id="KW-1185">Reference proteome</keyword>
<dbReference type="SUPFAM" id="SSF55781">
    <property type="entry name" value="GAF domain-like"/>
    <property type="match status" value="1"/>
</dbReference>
<dbReference type="RefSeq" id="WP_319988206.1">
    <property type="nucleotide sequence ID" value="NZ_JAXAVV010000021.1"/>
</dbReference>